<reference evidence="4" key="1">
    <citation type="journal article" date="2014" name="Nat. Genet.">
        <title>A reference genome for common bean and genome-wide analysis of dual domestications.</title>
        <authorList>
            <person name="Schmutz J."/>
            <person name="McClean P.E."/>
            <person name="Mamidi S."/>
            <person name="Wu G.A."/>
            <person name="Cannon S.B."/>
            <person name="Grimwood J."/>
            <person name="Jenkins J."/>
            <person name="Shu S."/>
            <person name="Song Q."/>
            <person name="Chavarro C."/>
            <person name="Torres-Torres M."/>
            <person name="Geffroy V."/>
            <person name="Moghaddam S.M."/>
            <person name="Gao D."/>
            <person name="Abernathy B."/>
            <person name="Barry K."/>
            <person name="Blair M."/>
            <person name="Brick M.A."/>
            <person name="Chovatia M."/>
            <person name="Gepts P."/>
            <person name="Goodstein D.M."/>
            <person name="Gonzales M."/>
            <person name="Hellsten U."/>
            <person name="Hyten D.L."/>
            <person name="Jia G."/>
            <person name="Kelly J.D."/>
            <person name="Kudrna D."/>
            <person name="Lee R."/>
            <person name="Richard M.M."/>
            <person name="Miklas P.N."/>
            <person name="Osorno J.M."/>
            <person name="Rodrigues J."/>
            <person name="Thareau V."/>
            <person name="Urrea C.A."/>
            <person name="Wang M."/>
            <person name="Yu Y."/>
            <person name="Zhang M."/>
            <person name="Wing R.A."/>
            <person name="Cregan P.B."/>
            <person name="Rokhsar D.S."/>
            <person name="Jackson S.A."/>
        </authorList>
    </citation>
    <scope>NUCLEOTIDE SEQUENCE [LARGE SCALE GENOMIC DNA]</scope>
    <source>
        <strain evidence="4">cv. G19833</strain>
    </source>
</reference>
<name>V7BVV8_PHAVU</name>
<organism evidence="3 4">
    <name type="scientific">Phaseolus vulgaris</name>
    <name type="common">Kidney bean</name>
    <name type="synonym">French bean</name>
    <dbReference type="NCBI Taxonomy" id="3885"/>
    <lineage>
        <taxon>Eukaryota</taxon>
        <taxon>Viridiplantae</taxon>
        <taxon>Streptophyta</taxon>
        <taxon>Embryophyta</taxon>
        <taxon>Tracheophyta</taxon>
        <taxon>Spermatophyta</taxon>
        <taxon>Magnoliopsida</taxon>
        <taxon>eudicotyledons</taxon>
        <taxon>Gunneridae</taxon>
        <taxon>Pentapetalae</taxon>
        <taxon>rosids</taxon>
        <taxon>fabids</taxon>
        <taxon>Fabales</taxon>
        <taxon>Fabaceae</taxon>
        <taxon>Papilionoideae</taxon>
        <taxon>50 kb inversion clade</taxon>
        <taxon>NPAAA clade</taxon>
        <taxon>indigoferoid/millettioid clade</taxon>
        <taxon>Phaseoleae</taxon>
        <taxon>Phaseolus</taxon>
    </lineage>
</organism>
<evidence type="ECO:0000313" key="4">
    <source>
        <dbReference type="Proteomes" id="UP000000226"/>
    </source>
</evidence>
<dbReference type="EMBL" id="CM002292">
    <property type="protein sequence ID" value="ESW21170.1"/>
    <property type="molecule type" value="Genomic_DNA"/>
</dbReference>
<dbReference type="InterPro" id="IPR016140">
    <property type="entry name" value="Bifunc_inhib/LTP/seed_store"/>
</dbReference>
<feature type="domain" description="Bifunctional inhibitor/plant lipid transfer protein/seed storage helical" evidence="2">
    <location>
        <begin position="17"/>
        <end position="112"/>
    </location>
</feature>
<feature type="chain" id="PRO_5004757147" description="Bifunctional inhibitor/plant lipid transfer protein/seed storage helical domain-containing protein" evidence="1">
    <location>
        <begin position="26"/>
        <end position="134"/>
    </location>
</feature>
<proteinExistence type="predicted"/>
<dbReference type="SUPFAM" id="SSF47699">
    <property type="entry name" value="Bifunctional inhibitor/lipid-transfer protein/seed storage 2S albumin"/>
    <property type="match status" value="1"/>
</dbReference>
<dbReference type="PANTHER" id="PTHR33286:SF1">
    <property type="entry name" value="OS01G0800600 PROTEIN"/>
    <property type="match status" value="1"/>
</dbReference>
<dbReference type="AlphaFoldDB" id="V7BVV8"/>
<evidence type="ECO:0000259" key="2">
    <source>
        <dbReference type="Pfam" id="PF14368"/>
    </source>
</evidence>
<protein>
    <recommendedName>
        <fullName evidence="2">Bifunctional inhibitor/plant lipid transfer protein/seed storage helical domain-containing protein</fullName>
    </recommendedName>
</protein>
<sequence>MRNSDMKSLWLLVVLVMSVLVLEHGHKMVGAEDCEEEIRGFTIECMYYMSNDSQSLVNPNARCCKVITDAYPTLSCWCNSLSRKVVFPPGASVGETLNWRRIMHCFSYCNVPLPAGYQCWKFTVPAHPPRKALP</sequence>
<dbReference type="InterPro" id="IPR036312">
    <property type="entry name" value="Bifun_inhib/LTP/seed_sf"/>
</dbReference>
<evidence type="ECO:0000313" key="3">
    <source>
        <dbReference type="EMBL" id="ESW21170.1"/>
    </source>
</evidence>
<gene>
    <name evidence="3" type="ORF">PHAVU_005G047800g</name>
</gene>
<accession>V7BVV8</accession>
<dbReference type="PANTHER" id="PTHR33286">
    <property type="entry name" value="BIFUNCTIONAL INHIBITOR/LIPID-TRANSFER PROTEIN/SEED STORAGE 2S ALBUMIN SUPERFAMILY PROTEIN"/>
    <property type="match status" value="1"/>
</dbReference>
<dbReference type="OrthoDB" id="653734at2759"/>
<feature type="signal peptide" evidence="1">
    <location>
        <begin position="1"/>
        <end position="25"/>
    </location>
</feature>
<keyword evidence="4" id="KW-1185">Reference proteome</keyword>
<dbReference type="Gramene" id="ESW21170">
    <property type="protein sequence ID" value="ESW21170"/>
    <property type="gene ID" value="PHAVU_005G047800g"/>
</dbReference>
<dbReference type="Gene3D" id="1.10.110.10">
    <property type="entry name" value="Plant lipid-transfer and hydrophobic proteins"/>
    <property type="match status" value="1"/>
</dbReference>
<dbReference type="Proteomes" id="UP000000226">
    <property type="component" value="Chromosome 5"/>
</dbReference>
<evidence type="ECO:0000256" key="1">
    <source>
        <dbReference type="SAM" id="SignalP"/>
    </source>
</evidence>
<dbReference type="Pfam" id="PF14368">
    <property type="entry name" value="LTP_2"/>
    <property type="match status" value="1"/>
</dbReference>
<keyword evidence="1" id="KW-0732">Signal</keyword>